<dbReference type="Pfam" id="PF07238">
    <property type="entry name" value="PilZ"/>
    <property type="match status" value="2"/>
</dbReference>
<organism evidence="2 3">
    <name type="scientific">Pseudovibrio exalbescens</name>
    <dbReference type="NCBI Taxonomy" id="197461"/>
    <lineage>
        <taxon>Bacteria</taxon>
        <taxon>Pseudomonadati</taxon>
        <taxon>Pseudomonadota</taxon>
        <taxon>Alphaproteobacteria</taxon>
        <taxon>Hyphomicrobiales</taxon>
        <taxon>Stappiaceae</taxon>
        <taxon>Pseudovibrio</taxon>
    </lineage>
</organism>
<dbReference type="RefSeq" id="WP_051268763.1">
    <property type="nucleotide sequence ID" value="NZ_LVVZ01000005.1"/>
</dbReference>
<evidence type="ECO:0000313" key="3">
    <source>
        <dbReference type="Proteomes" id="UP000185783"/>
    </source>
</evidence>
<protein>
    <submittedName>
        <fullName evidence="2">Pilus assembly protein PilZ</fullName>
    </submittedName>
</protein>
<comment type="caution">
    <text evidence="2">The sequence shown here is derived from an EMBL/GenBank/DDBJ whole genome shotgun (WGS) entry which is preliminary data.</text>
</comment>
<dbReference type="EMBL" id="LVVZ01000005">
    <property type="protein sequence ID" value="OKL45219.1"/>
    <property type="molecule type" value="Genomic_DNA"/>
</dbReference>
<dbReference type="Proteomes" id="UP000185783">
    <property type="component" value="Unassembled WGS sequence"/>
</dbReference>
<evidence type="ECO:0000313" key="2">
    <source>
        <dbReference type="EMBL" id="OKL45219.1"/>
    </source>
</evidence>
<dbReference type="GO" id="GO:0035438">
    <property type="term" value="F:cyclic-di-GMP binding"/>
    <property type="evidence" value="ECO:0007669"/>
    <property type="project" value="InterPro"/>
</dbReference>
<name>A0A1U7JKG5_9HYPH</name>
<evidence type="ECO:0000259" key="1">
    <source>
        <dbReference type="Pfam" id="PF07238"/>
    </source>
</evidence>
<gene>
    <name evidence="2" type="ORF">A3843_02415</name>
</gene>
<accession>A0A1U7JKG5</accession>
<keyword evidence="3" id="KW-1185">Reference proteome</keyword>
<dbReference type="SUPFAM" id="SSF141371">
    <property type="entry name" value="PilZ domain-like"/>
    <property type="match status" value="2"/>
</dbReference>
<dbReference type="STRING" id="197461.A3843_02415"/>
<dbReference type="AlphaFoldDB" id="A0A1U7JKG5"/>
<feature type="domain" description="PilZ" evidence="1">
    <location>
        <begin position="123"/>
        <end position="206"/>
    </location>
</feature>
<sequence>MRSGKSTSQILSKIIAQNSEQRRFSRVDVDILGRFMLEDRREYPCQVTNMSPGGAAIIAPVAGKVGERVIAYLDHIGRIEGRISRHIDGGFAVELNATPRKRDKLANVLTWLANRDALNLPEDRRHERFIPKNPITRIVLPDNRSYDCRIIDVSLSGAALKTEVRPAIGMEISLGKMRARVVRHMEDGIAVEFASIQNQQLLERHIAPDSF</sequence>
<dbReference type="OrthoDB" id="9798164at2"/>
<dbReference type="Gene3D" id="2.40.10.220">
    <property type="entry name" value="predicted glycosyltransferase like domains"/>
    <property type="match status" value="2"/>
</dbReference>
<feature type="domain" description="PilZ" evidence="1">
    <location>
        <begin position="20"/>
        <end position="108"/>
    </location>
</feature>
<proteinExistence type="predicted"/>
<reference evidence="2 3" key="1">
    <citation type="submission" date="2016-03" db="EMBL/GenBank/DDBJ databases">
        <title>Genome sequence of Nesiotobacter sp. nov., a moderately halophilic alphaproteobacterium isolated from the Yellow Sea, China.</title>
        <authorList>
            <person name="Zhang G."/>
            <person name="Zhang R."/>
        </authorList>
    </citation>
    <scope>NUCLEOTIDE SEQUENCE [LARGE SCALE GENOMIC DNA]</scope>
    <source>
        <strain evidence="2 3">WB1-6</strain>
    </source>
</reference>
<dbReference type="InterPro" id="IPR009875">
    <property type="entry name" value="PilZ_domain"/>
</dbReference>